<evidence type="ECO:0000313" key="1">
    <source>
        <dbReference type="EMBL" id="CAH1796618.1"/>
    </source>
</evidence>
<gene>
    <name evidence="1" type="ORF">OFUS_LOCUS21008</name>
</gene>
<sequence>MTTNIENSLISASALLKENKKRSLGIEKKRDSALNEENSNVAVQFAQCKADFKELKQKLIQLQTKFHFVKSLATDEETTIDEERLDEEIKDSKLDIAEAKGALEELKTKITACIETGEQEYTTCQNDLVSLEQLVTQVSAKKQKLDSLVAEREQALQSLGDLGSSNFINDISAMVESKKSEVKEYSEKLSQSKKALDELAKTKEDINAIIQEFDASTKEYMAVIGDREKEDKLMNNTKKEEDEFLSSVVGYLQHLSGLSIEHLHGDQLKVKFNQPEGKDETEALTLTMTFRSEPPSPCVLHKAEVNISTLIVDDIIERAIAQNDCKYLIQEVQQRWQKHFSLLHEITILRERYAIDWICNEGVLRMMLGDNGHIVCTLEIQDGYPATGEVKLKSISGRSEDSPGDLQPPQKSPTLTDWLHYLACRYNSSDEDTDS</sequence>
<dbReference type="OrthoDB" id="9893446at2759"/>
<organism evidence="1 2">
    <name type="scientific">Owenia fusiformis</name>
    <name type="common">Polychaete worm</name>
    <dbReference type="NCBI Taxonomy" id="6347"/>
    <lineage>
        <taxon>Eukaryota</taxon>
        <taxon>Metazoa</taxon>
        <taxon>Spiralia</taxon>
        <taxon>Lophotrochozoa</taxon>
        <taxon>Annelida</taxon>
        <taxon>Polychaeta</taxon>
        <taxon>Sedentaria</taxon>
        <taxon>Canalipalpata</taxon>
        <taxon>Sabellida</taxon>
        <taxon>Oweniida</taxon>
        <taxon>Oweniidae</taxon>
        <taxon>Owenia</taxon>
    </lineage>
</organism>
<dbReference type="Proteomes" id="UP000749559">
    <property type="component" value="Unassembled WGS sequence"/>
</dbReference>
<comment type="caution">
    <text evidence="1">The sequence shown here is derived from an EMBL/GenBank/DDBJ whole genome shotgun (WGS) entry which is preliminary data.</text>
</comment>
<proteinExistence type="predicted"/>
<reference evidence="1" key="1">
    <citation type="submission" date="2022-03" db="EMBL/GenBank/DDBJ databases">
        <authorList>
            <person name="Martin C."/>
        </authorList>
    </citation>
    <scope>NUCLEOTIDE SEQUENCE</scope>
</reference>
<name>A0A8J1XUA3_OWEFU</name>
<dbReference type="EMBL" id="CAIIXF020000010">
    <property type="protein sequence ID" value="CAH1796618.1"/>
    <property type="molecule type" value="Genomic_DNA"/>
</dbReference>
<dbReference type="AlphaFoldDB" id="A0A8J1XUA3"/>
<evidence type="ECO:0000313" key="2">
    <source>
        <dbReference type="Proteomes" id="UP000749559"/>
    </source>
</evidence>
<protein>
    <submittedName>
        <fullName evidence="1">Uncharacterized protein</fullName>
    </submittedName>
</protein>
<keyword evidence="2" id="KW-1185">Reference proteome</keyword>
<accession>A0A8J1XUA3</accession>